<reference evidence="2" key="1">
    <citation type="submission" date="2020-12" db="EMBL/GenBank/DDBJ databases">
        <title>Vagococcus allomyrinae sp. nov. and Enterococcus lavae sp. nov., isolated from the larvae of Allomyrina dichotoma.</title>
        <authorList>
            <person name="Lee S.D."/>
        </authorList>
    </citation>
    <scope>NUCLEOTIDE SEQUENCE</scope>
    <source>
        <strain evidence="2">BWB3-3</strain>
    </source>
</reference>
<dbReference type="SUPFAM" id="SSF53067">
    <property type="entry name" value="Actin-like ATPase domain"/>
    <property type="match status" value="1"/>
</dbReference>
<sequence length="298" mass="32857">MNYLCADIGGTFIKFGLIDHSGNFLHRWKKQTPRSLEEFQALLLFEVQSYEASIKGIGISCPGRVDTKTGYIHTGGALEFLYDFQIKKWLSQYTSLPFSLINDGKAAALSEWWIGNLKDIENGAAIVLGTGIGGGLILDNHLYNGAHFQAGELSFMIQDHSATAPTQLLGYSSSSVRFIQNATTLLGVSQDDYHSVFANIEATPPQPLETLFEQYCSSIAQLIINLQAILDLEKVVIGGGISSQDSLIRMINQQYKKLRQQEPLLNQTMAPLQIDACAFRNSANLLGALYQLLLDMEA</sequence>
<dbReference type="RefSeq" id="WP_209524422.1">
    <property type="nucleotide sequence ID" value="NZ_JAEEGA010000001.1"/>
</dbReference>
<dbReference type="EMBL" id="JAEEGA010000001">
    <property type="protein sequence ID" value="MBP1039518.1"/>
    <property type="molecule type" value="Genomic_DNA"/>
</dbReference>
<comment type="caution">
    <text evidence="2">The sequence shown here is derived from an EMBL/GenBank/DDBJ whole genome shotgun (WGS) entry which is preliminary data.</text>
</comment>
<dbReference type="Gene3D" id="3.30.420.40">
    <property type="match status" value="2"/>
</dbReference>
<proteinExistence type="inferred from homology"/>
<name>A0A940PB89_9ENTE</name>
<keyword evidence="3" id="KW-1185">Reference proteome</keyword>
<dbReference type="CDD" id="cd24152">
    <property type="entry name" value="ASKHA_NBD_ROK-like"/>
    <property type="match status" value="1"/>
</dbReference>
<protein>
    <submittedName>
        <fullName evidence="2">ROK family protein</fullName>
    </submittedName>
</protein>
<evidence type="ECO:0000256" key="1">
    <source>
        <dbReference type="ARBA" id="ARBA00006479"/>
    </source>
</evidence>
<evidence type="ECO:0000313" key="2">
    <source>
        <dbReference type="EMBL" id="MBP1039518.1"/>
    </source>
</evidence>
<gene>
    <name evidence="2" type="ORF">I6N95_00720</name>
</gene>
<evidence type="ECO:0000313" key="3">
    <source>
        <dbReference type="Proteomes" id="UP000674938"/>
    </source>
</evidence>
<dbReference type="PANTHER" id="PTHR18964">
    <property type="entry name" value="ROK (REPRESSOR, ORF, KINASE) FAMILY"/>
    <property type="match status" value="1"/>
</dbReference>
<dbReference type="InterPro" id="IPR043129">
    <property type="entry name" value="ATPase_NBD"/>
</dbReference>
<accession>A0A940PB89</accession>
<organism evidence="2 3">
    <name type="scientific">Vagococcus allomyrinae</name>
    <dbReference type="NCBI Taxonomy" id="2794353"/>
    <lineage>
        <taxon>Bacteria</taxon>
        <taxon>Bacillati</taxon>
        <taxon>Bacillota</taxon>
        <taxon>Bacilli</taxon>
        <taxon>Lactobacillales</taxon>
        <taxon>Enterococcaceae</taxon>
        <taxon>Vagococcus</taxon>
    </lineage>
</organism>
<dbReference type="InterPro" id="IPR000600">
    <property type="entry name" value="ROK"/>
</dbReference>
<dbReference type="AlphaFoldDB" id="A0A940PB89"/>
<dbReference type="Proteomes" id="UP000674938">
    <property type="component" value="Unassembled WGS sequence"/>
</dbReference>
<dbReference type="PANTHER" id="PTHR18964:SF170">
    <property type="entry name" value="SUGAR KINASE"/>
    <property type="match status" value="1"/>
</dbReference>
<dbReference type="Pfam" id="PF00480">
    <property type="entry name" value="ROK"/>
    <property type="match status" value="2"/>
</dbReference>
<comment type="similarity">
    <text evidence="1">Belongs to the ROK (NagC/XylR) family.</text>
</comment>